<gene>
    <name evidence="1" type="ORF">GCM10012275_24990</name>
</gene>
<dbReference type="RefSeq" id="WP_189057173.1">
    <property type="nucleotide sequence ID" value="NZ_BMMK01000010.1"/>
</dbReference>
<proteinExistence type="predicted"/>
<dbReference type="Proteomes" id="UP000637578">
    <property type="component" value="Unassembled WGS sequence"/>
</dbReference>
<name>A0A8J3CFI2_9PSEU</name>
<keyword evidence="2" id="KW-1185">Reference proteome</keyword>
<dbReference type="EMBL" id="BMMK01000010">
    <property type="protein sequence ID" value="GGM52990.1"/>
    <property type="molecule type" value="Genomic_DNA"/>
</dbReference>
<dbReference type="AlphaFoldDB" id="A0A8J3CFI2"/>
<evidence type="ECO:0000313" key="2">
    <source>
        <dbReference type="Proteomes" id="UP000637578"/>
    </source>
</evidence>
<comment type="caution">
    <text evidence="1">The sequence shown here is derived from an EMBL/GenBank/DDBJ whole genome shotgun (WGS) entry which is preliminary data.</text>
</comment>
<reference evidence="1" key="1">
    <citation type="journal article" date="2014" name="Int. J. Syst. Evol. Microbiol.">
        <title>Complete genome sequence of Corynebacterium casei LMG S-19264T (=DSM 44701T), isolated from a smear-ripened cheese.</title>
        <authorList>
            <consortium name="US DOE Joint Genome Institute (JGI-PGF)"/>
            <person name="Walter F."/>
            <person name="Albersmeier A."/>
            <person name="Kalinowski J."/>
            <person name="Ruckert C."/>
        </authorList>
    </citation>
    <scope>NUCLEOTIDE SEQUENCE</scope>
    <source>
        <strain evidence="1">CGMCC 4.5737</strain>
    </source>
</reference>
<reference evidence="1" key="2">
    <citation type="submission" date="2020-09" db="EMBL/GenBank/DDBJ databases">
        <authorList>
            <person name="Sun Q."/>
            <person name="Zhou Y."/>
        </authorList>
    </citation>
    <scope>NUCLEOTIDE SEQUENCE</scope>
    <source>
        <strain evidence="1">CGMCC 4.5737</strain>
    </source>
</reference>
<sequence>MNTESDLERNVADAIANEAIKSMLRAHGELDDDTEVQMVLITRTVSRGREDGEDVARYVHWYPNGEVDHRTKIRILAIALHTVTEGLDVC</sequence>
<evidence type="ECO:0000313" key="1">
    <source>
        <dbReference type="EMBL" id="GGM52990.1"/>
    </source>
</evidence>
<protein>
    <submittedName>
        <fullName evidence="1">Uncharacterized protein</fullName>
    </submittedName>
</protein>
<organism evidence="1 2">
    <name type="scientific">Longimycelium tulufanense</name>
    <dbReference type="NCBI Taxonomy" id="907463"/>
    <lineage>
        <taxon>Bacteria</taxon>
        <taxon>Bacillati</taxon>
        <taxon>Actinomycetota</taxon>
        <taxon>Actinomycetes</taxon>
        <taxon>Pseudonocardiales</taxon>
        <taxon>Pseudonocardiaceae</taxon>
        <taxon>Longimycelium</taxon>
    </lineage>
</organism>
<accession>A0A8J3CFI2</accession>